<dbReference type="KEGG" id="toy:FO059_12305"/>
<keyword evidence="2" id="KW-0812">Transmembrane</keyword>
<dbReference type="EMBL" id="CP041765">
    <property type="protein sequence ID" value="QDQ97951.1"/>
    <property type="molecule type" value="Genomic_DNA"/>
</dbReference>
<reference evidence="3 4" key="1">
    <citation type="submission" date="2019-07" db="EMBL/GenBank/DDBJ databases">
        <title>Tomitella cavernea sp. nov., an actinomycete isolated from soil.</title>
        <authorList>
            <person name="Cheng J."/>
        </authorList>
    </citation>
    <scope>NUCLEOTIDE SEQUENCE [LARGE SCALE GENOMIC DNA]</scope>
    <source>
        <strain evidence="3 4">HY188</strain>
    </source>
</reference>
<keyword evidence="2" id="KW-1133">Transmembrane helix</keyword>
<dbReference type="RefSeq" id="WP_143909147.1">
    <property type="nucleotide sequence ID" value="NZ_CP041765.1"/>
</dbReference>
<name>A0A516X5J7_9ACTN</name>
<organism evidence="3 4">
    <name type="scientific">Tomitella fengzijianii</name>
    <dbReference type="NCBI Taxonomy" id="2597660"/>
    <lineage>
        <taxon>Bacteria</taxon>
        <taxon>Bacillati</taxon>
        <taxon>Actinomycetota</taxon>
        <taxon>Actinomycetes</taxon>
        <taxon>Mycobacteriales</taxon>
        <taxon>Tomitella</taxon>
    </lineage>
</organism>
<evidence type="ECO:0000313" key="3">
    <source>
        <dbReference type="EMBL" id="QDQ97951.1"/>
    </source>
</evidence>
<reference evidence="3 4" key="2">
    <citation type="submission" date="2019-07" db="EMBL/GenBank/DDBJ databases">
        <authorList>
            <person name="Huang Y."/>
        </authorList>
    </citation>
    <scope>NUCLEOTIDE SEQUENCE [LARGE SCALE GENOMIC DNA]</scope>
    <source>
        <strain evidence="3 4">HY188</strain>
    </source>
</reference>
<accession>A0A516X5J7</accession>
<sequence>MSTDPIRTAQRAHHDLDLAASMARHPAGRRRPFVRPEDRAQPRRIEPAGSPADFDRPTRGTYAVAAVLSLVGGALVGACLYAAFAGWAGPL</sequence>
<evidence type="ECO:0000256" key="2">
    <source>
        <dbReference type="SAM" id="Phobius"/>
    </source>
</evidence>
<keyword evidence="4" id="KW-1185">Reference proteome</keyword>
<feature type="transmembrane region" description="Helical" evidence="2">
    <location>
        <begin position="62"/>
        <end position="84"/>
    </location>
</feature>
<keyword evidence="2" id="KW-0472">Membrane</keyword>
<proteinExistence type="predicted"/>
<protein>
    <submittedName>
        <fullName evidence="3">Uncharacterized protein</fullName>
    </submittedName>
</protein>
<feature type="region of interest" description="Disordered" evidence="1">
    <location>
        <begin position="20"/>
        <end position="56"/>
    </location>
</feature>
<evidence type="ECO:0000313" key="4">
    <source>
        <dbReference type="Proteomes" id="UP000317344"/>
    </source>
</evidence>
<dbReference type="Proteomes" id="UP000317344">
    <property type="component" value="Chromosome"/>
</dbReference>
<gene>
    <name evidence="3" type="ORF">FO059_12305</name>
</gene>
<evidence type="ECO:0000256" key="1">
    <source>
        <dbReference type="SAM" id="MobiDB-lite"/>
    </source>
</evidence>
<dbReference type="AlphaFoldDB" id="A0A516X5J7"/>
<feature type="compositionally biased region" description="Basic and acidic residues" evidence="1">
    <location>
        <begin position="34"/>
        <end position="46"/>
    </location>
</feature>